<reference evidence="2 3" key="1">
    <citation type="journal article" date="2014" name="Int. J. Syst. Evol. Microbiol.">
        <title>Methanobacterium paludis sp. nov. and a novel strain of Methanobacterium lacus isolated from northern peatlands.</title>
        <authorList>
            <person name="Cadillo-Quiroz H."/>
            <person name="Brauer S.L."/>
            <person name="Goodson N."/>
            <person name="Yavitt J.B."/>
            <person name="Zinder S.H."/>
        </authorList>
    </citation>
    <scope>NUCLEOTIDE SEQUENCE [LARGE SCALE GENOMIC DNA]</scope>
    <source>
        <strain evidence="3">DSM 25820 / JCM 18151 / SWAN1</strain>
    </source>
</reference>
<keyword evidence="1" id="KW-1133">Transmembrane helix</keyword>
<evidence type="ECO:0000256" key="1">
    <source>
        <dbReference type="SAM" id="Phobius"/>
    </source>
</evidence>
<dbReference type="Proteomes" id="UP000009231">
    <property type="component" value="Chromosome"/>
</dbReference>
<dbReference type="EMBL" id="CP002772">
    <property type="protein sequence ID" value="AEG18215.1"/>
    <property type="molecule type" value="Genomic_DNA"/>
</dbReference>
<accession>F6D5A7</accession>
<dbReference type="AlphaFoldDB" id="F6D5A7"/>
<gene>
    <name evidence="2" type="ordered locus">MSWAN_1198</name>
</gene>
<evidence type="ECO:0000313" key="2">
    <source>
        <dbReference type="EMBL" id="AEG18215.1"/>
    </source>
</evidence>
<keyword evidence="1" id="KW-0472">Membrane</keyword>
<keyword evidence="3" id="KW-1185">Reference proteome</keyword>
<dbReference type="GeneID" id="10668703"/>
<proteinExistence type="predicted"/>
<feature type="transmembrane region" description="Helical" evidence="1">
    <location>
        <begin position="6"/>
        <end position="29"/>
    </location>
</feature>
<evidence type="ECO:0000313" key="3">
    <source>
        <dbReference type="Proteomes" id="UP000009231"/>
    </source>
</evidence>
<dbReference type="KEGG" id="mew:MSWAN_1198"/>
<organism evidence="2 3">
    <name type="scientific">Methanobacterium paludis (strain DSM 25820 / JCM 18151 / SWAN1)</name>
    <dbReference type="NCBI Taxonomy" id="868131"/>
    <lineage>
        <taxon>Archaea</taxon>
        <taxon>Methanobacteriati</taxon>
        <taxon>Methanobacteriota</taxon>
        <taxon>Methanomada group</taxon>
        <taxon>Methanobacteria</taxon>
        <taxon>Methanobacteriales</taxon>
        <taxon>Methanobacteriaceae</taxon>
        <taxon>Methanobacterium</taxon>
    </lineage>
</organism>
<feature type="transmembrane region" description="Helical" evidence="1">
    <location>
        <begin position="102"/>
        <end position="122"/>
    </location>
</feature>
<keyword evidence="1" id="KW-0812">Transmembrane</keyword>
<feature type="transmembrane region" description="Helical" evidence="1">
    <location>
        <begin position="41"/>
        <end position="63"/>
    </location>
</feature>
<feature type="transmembrane region" description="Helical" evidence="1">
    <location>
        <begin position="128"/>
        <end position="148"/>
    </location>
</feature>
<dbReference type="HOGENOM" id="CLU_145341_0_0_2"/>
<dbReference type="RefSeq" id="WP_013825716.1">
    <property type="nucleotide sequence ID" value="NC_015574.1"/>
</dbReference>
<name>F6D5A7_METPW</name>
<protein>
    <submittedName>
        <fullName evidence="2">Uncharacterized protein</fullName>
    </submittedName>
</protein>
<feature type="transmembrane region" description="Helical" evidence="1">
    <location>
        <begin position="75"/>
        <end position="95"/>
    </location>
</feature>
<sequence>MINYVFGFSLMGLILYALQLFPNIIWMLAPPVNNVLTKNSSAYPILNIIERVFGIMTVALLILLINKGGGINSSIYIGLAILFLVGYYIAWIFYYKGVVSPWLLIIGLAAMPPLYFLFVGLWMENYVVLIPCVIFGITHIKITCSNYLKL</sequence>